<dbReference type="GO" id="GO:0015288">
    <property type="term" value="F:porin activity"/>
    <property type="evidence" value="ECO:0007669"/>
    <property type="project" value="TreeGrafter"/>
</dbReference>
<dbReference type="GO" id="GO:0015772">
    <property type="term" value="P:oligosaccharide transport"/>
    <property type="evidence" value="ECO:0007669"/>
    <property type="project" value="TreeGrafter"/>
</dbReference>
<evidence type="ECO:0008006" key="7">
    <source>
        <dbReference type="Google" id="ProtNLM"/>
    </source>
</evidence>
<evidence type="ECO:0000256" key="3">
    <source>
        <dbReference type="ARBA" id="ARBA00022729"/>
    </source>
</evidence>
<dbReference type="AlphaFoldDB" id="E5Y2D4"/>
<keyword evidence="4" id="KW-1133">Transmembrane helix</keyword>
<organism evidence="5 6">
    <name type="scientific">Bilophila wadsworthia (strain 3_1_6)</name>
    <dbReference type="NCBI Taxonomy" id="563192"/>
    <lineage>
        <taxon>Bacteria</taxon>
        <taxon>Pseudomonadati</taxon>
        <taxon>Thermodesulfobacteriota</taxon>
        <taxon>Desulfovibrionia</taxon>
        <taxon>Desulfovibrionales</taxon>
        <taxon>Desulfovibrionaceae</taxon>
        <taxon>Bilophila</taxon>
    </lineage>
</organism>
<dbReference type="GO" id="GO:0016020">
    <property type="term" value="C:membrane"/>
    <property type="evidence" value="ECO:0007669"/>
    <property type="project" value="InterPro"/>
</dbReference>
<reference evidence="5 6" key="2">
    <citation type="submission" date="2013-04" db="EMBL/GenBank/DDBJ databases">
        <title>The Genome Sequence of Bilophila wadsworthia 3_1_6.</title>
        <authorList>
            <consortium name="The Broad Institute Genomics Platform"/>
            <person name="Earl A."/>
            <person name="Ward D."/>
            <person name="Feldgarden M."/>
            <person name="Gevers D."/>
            <person name="Sibley C."/>
            <person name="Strauss J."/>
            <person name="Allen-Vercoe E."/>
            <person name="Walker B."/>
            <person name="Young S."/>
            <person name="Zeng Q."/>
            <person name="Gargeya S."/>
            <person name="Fitzgerald M."/>
            <person name="Haas B."/>
            <person name="Abouelleil A."/>
            <person name="Allen A.W."/>
            <person name="Alvarado L."/>
            <person name="Arachchi H.M."/>
            <person name="Berlin A.M."/>
            <person name="Chapman S.B."/>
            <person name="Gainer-Dewar J."/>
            <person name="Goldberg J."/>
            <person name="Griggs A."/>
            <person name="Gujja S."/>
            <person name="Hansen M."/>
            <person name="Howarth C."/>
            <person name="Imamovic A."/>
            <person name="Ireland A."/>
            <person name="Larimer J."/>
            <person name="McCowan C."/>
            <person name="Murphy C."/>
            <person name="Pearson M."/>
            <person name="Poon T.W."/>
            <person name="Priest M."/>
            <person name="Roberts A."/>
            <person name="Saif S."/>
            <person name="Shea T."/>
            <person name="Sisk P."/>
            <person name="Sykes S."/>
            <person name="Wortman J."/>
            <person name="Nusbaum C."/>
            <person name="Birren B."/>
        </authorList>
    </citation>
    <scope>NUCLEOTIDE SEQUENCE [LARGE SCALE GENOMIC DNA]</scope>
    <source>
        <strain evidence="5 6">3_1_6</strain>
    </source>
</reference>
<evidence type="ECO:0000313" key="6">
    <source>
        <dbReference type="Proteomes" id="UP000006034"/>
    </source>
</evidence>
<dbReference type="Proteomes" id="UP000006034">
    <property type="component" value="Unassembled WGS sequence"/>
</dbReference>
<dbReference type="Pfam" id="PF03573">
    <property type="entry name" value="OprD"/>
    <property type="match status" value="1"/>
</dbReference>
<dbReference type="HOGENOM" id="CLU_045968_0_0_7"/>
<reference evidence="5 6" key="1">
    <citation type="submission" date="2010-10" db="EMBL/GenBank/DDBJ databases">
        <authorList>
            <consortium name="The Broad Institute Genome Sequencing Platform"/>
            <person name="Ward D."/>
            <person name="Earl A."/>
            <person name="Feldgarden M."/>
            <person name="Young S.K."/>
            <person name="Gargeya S."/>
            <person name="Zeng Q."/>
            <person name="Alvarado L."/>
            <person name="Berlin A."/>
            <person name="Bochicchio J."/>
            <person name="Chapman S.B."/>
            <person name="Chen Z."/>
            <person name="Freedman E."/>
            <person name="Gellesch M."/>
            <person name="Goldberg J."/>
            <person name="Griggs A."/>
            <person name="Gujja S."/>
            <person name="Heilman E."/>
            <person name="Heiman D."/>
            <person name="Howarth C."/>
            <person name="Mehta T."/>
            <person name="Neiman D."/>
            <person name="Pearson M."/>
            <person name="Roberts A."/>
            <person name="Saif S."/>
            <person name="Shea T."/>
            <person name="Shenoy N."/>
            <person name="Sisk P."/>
            <person name="Stolte C."/>
            <person name="Sykes S."/>
            <person name="White J."/>
            <person name="Yandava C."/>
            <person name="Allen-Vercoe E."/>
            <person name="Sibley C."/>
            <person name="Ambrose C.E."/>
            <person name="Strauss J."/>
            <person name="Daigneault M."/>
            <person name="Haas B."/>
            <person name="Nusbaum C."/>
            <person name="Birren B."/>
        </authorList>
    </citation>
    <scope>NUCLEOTIDE SEQUENCE [LARGE SCALE GENOMIC DNA]</scope>
    <source>
        <strain evidence="5 6">3_1_6</strain>
    </source>
</reference>
<protein>
    <recommendedName>
        <fullName evidence="7">Outer membrane porin, OprD family</fullName>
    </recommendedName>
</protein>
<comment type="similarity">
    <text evidence="1">Belongs to the outer membrane porin (Opr) (TC 1.B.25) family.</text>
</comment>
<evidence type="ECO:0000256" key="4">
    <source>
        <dbReference type="SAM" id="Phobius"/>
    </source>
</evidence>
<keyword evidence="4" id="KW-0472">Membrane</keyword>
<dbReference type="EMBL" id="ADCP02000002">
    <property type="protein sequence ID" value="EFV45858.2"/>
    <property type="molecule type" value="Genomic_DNA"/>
</dbReference>
<sequence length="551" mass="60618">MRKVGLKQRVSRGDILRADPTWGGQSGSPLANPFGRGAQSLKFFLKFLFRLTGRAPSCLSVRVPRPPAFSAGREIGTLAAGVMTRLRLFFVAVAYTLLAVLTAVPAAANEDLAPETQGLDSREAFRTGTRFFDEAEVSGGLYFFRRDRRRYDVDKGRYGTNLNHASVQANADFVSGFAGGWLGFDFGVFGSHDLMNKGAVDHEMGFEPWGDPWHPDWSKRRTDDGVSVYKAALKAKAGPAWAKAGWFQPTGPGVLGVNWSIMPGTYRGVNAGADFGRLSLAAAWADEYKSPWFVNMNRFRKNDGETSVPWLWSAGVRYAFESGLTLELGYGASKDHLQNAHFKSSYRTGGGAGPLTVGYHAYFMNDSDDSGKSENDNFDGLASLHYLFGKYEVPPWTFRLEGTYVRAPMSGPQSQGQFAYRLTDRSGSSSGAFDVWWDARSDWNADNEKAAYCGAMRTLDDLLPIAGFSAGAGAAFGFDGRGYGTAEHLKEWAFTFDLNYVKPDGPLEGAFVKLHYTEYRNGTAQPSWGTYRNAFQSERDLKLLIGIPFSL</sequence>
<dbReference type="PANTHER" id="PTHR34596">
    <property type="entry name" value="CHITOPORIN"/>
    <property type="match status" value="1"/>
</dbReference>
<evidence type="ECO:0000256" key="1">
    <source>
        <dbReference type="ARBA" id="ARBA00009075"/>
    </source>
</evidence>
<keyword evidence="6" id="KW-1185">Reference proteome</keyword>
<dbReference type="InterPro" id="IPR023614">
    <property type="entry name" value="Porin_dom_sf"/>
</dbReference>
<dbReference type="Gene3D" id="2.40.160.10">
    <property type="entry name" value="Porin"/>
    <property type="match status" value="1"/>
</dbReference>
<accession>E5Y2D4</accession>
<keyword evidence="4" id="KW-0812">Transmembrane</keyword>
<evidence type="ECO:0000313" key="5">
    <source>
        <dbReference type="EMBL" id="EFV45858.2"/>
    </source>
</evidence>
<evidence type="ECO:0000256" key="2">
    <source>
        <dbReference type="ARBA" id="ARBA00022448"/>
    </source>
</evidence>
<dbReference type="PANTHER" id="PTHR34596:SF2">
    <property type="entry name" value="CHITOPORIN"/>
    <property type="match status" value="1"/>
</dbReference>
<keyword evidence="3" id="KW-0732">Signal</keyword>
<dbReference type="eggNOG" id="ENOG502Z7J2">
    <property type="taxonomic scope" value="Bacteria"/>
</dbReference>
<proteinExistence type="inferred from homology"/>
<dbReference type="InterPro" id="IPR005318">
    <property type="entry name" value="OM_porin_bac"/>
</dbReference>
<keyword evidence="2" id="KW-0813">Transport</keyword>
<comment type="caution">
    <text evidence="5">The sequence shown here is derived from an EMBL/GenBank/DDBJ whole genome shotgun (WGS) entry which is preliminary data.</text>
</comment>
<gene>
    <name evidence="5" type="ORF">HMPREF0179_00345</name>
</gene>
<name>E5Y2D4_BILW3</name>
<feature type="transmembrane region" description="Helical" evidence="4">
    <location>
        <begin position="88"/>
        <end position="108"/>
    </location>
</feature>